<comment type="caution">
    <text evidence="2">The sequence shown here is derived from an EMBL/GenBank/DDBJ whole genome shotgun (WGS) entry which is preliminary data.</text>
</comment>
<dbReference type="InterPro" id="IPR050697">
    <property type="entry name" value="Adenylyl/Guanylyl_Cyclase_3/4"/>
</dbReference>
<dbReference type="RefSeq" id="WP_101071174.1">
    <property type="nucleotide sequence ID" value="NZ_PISP01000001.1"/>
</dbReference>
<evidence type="ECO:0000313" key="3">
    <source>
        <dbReference type="Proteomes" id="UP000233398"/>
    </source>
</evidence>
<dbReference type="Proteomes" id="UP000233398">
    <property type="component" value="Unassembled WGS sequence"/>
</dbReference>
<reference evidence="2 3" key="1">
    <citation type="submission" date="2017-11" db="EMBL/GenBank/DDBJ databases">
        <title>Rhodohalobacter 15182 sp. nov., isolated from a salt lake.</title>
        <authorList>
            <person name="Han S."/>
        </authorList>
    </citation>
    <scope>NUCLEOTIDE SEQUENCE [LARGE SCALE GENOMIC DNA]</scope>
    <source>
        <strain evidence="2 3">15182</strain>
    </source>
</reference>
<dbReference type="AlphaFoldDB" id="A0A2N0VIB3"/>
<dbReference type="Pfam" id="PF19363">
    <property type="entry name" value="DUF5939"/>
    <property type="match status" value="1"/>
</dbReference>
<dbReference type="OrthoDB" id="9801841at2"/>
<sequence length="612" mass="70460">MIDYHFSHSWQIQSSSTPEQLWPVLSDTNRLFRDLGELPVEQTSLSHKNRQGVLELTYEPLHRTDMWEEEPIQWEAPYHLSVKRVYKSGYFKELLFSIDINAVEGGSIVTFRYRGEANRFTGYLFNKRRFNSRFKFRLKNLIQSYDQSIAGSFLPENRNGFISIPNARRWDLYIEQLTKVSGNESISRLLIHTIRTGNESELRRLNPNHLSKLWDKPLSAVLKVLFFAAKIDLLNFSWNVLCPECKSKVKNIKKLKEITDPVFCSHCEQDFNVDFHQALELTFQPHPLVRKLTKKTYSFANPAEQPQVNLHITLSPGQKRFVKMNLKEGFYKIFSHSGNEVIYAQIDQNGLNNATIHFKNNRAKTQEVYLSTTPNLIIHNQSGEKMIVQCENIDRENYSVSAAEVTSWQLFRNLFPQELLRDKKKLNANNLTILFTDLYNSSDLYRKDGDESALGIVMDHFDILEQAIIEERGAVVKTIGDAVMAIFPKPVNAVKAFYKADQIFKTGPDGDSPIELKGGIHTGNCMAVTLNNRIDYFGNNVNIASRLVDFAQGSEVVISSESYKCSDLKDYLRTKTNSLRVHSREVTLKGFDDEPFEILKMSEKMSPLRLVV</sequence>
<name>A0A2N0VIB3_9BACT</name>
<protein>
    <recommendedName>
        <fullName evidence="1">Guanylate cyclase domain-containing protein</fullName>
    </recommendedName>
</protein>
<dbReference type="GO" id="GO:0004016">
    <property type="term" value="F:adenylate cyclase activity"/>
    <property type="evidence" value="ECO:0007669"/>
    <property type="project" value="UniProtKB-ARBA"/>
</dbReference>
<evidence type="ECO:0000259" key="1">
    <source>
        <dbReference type="PROSITE" id="PS50125"/>
    </source>
</evidence>
<dbReference type="Gene3D" id="3.30.70.1230">
    <property type="entry name" value="Nucleotide cyclase"/>
    <property type="match status" value="1"/>
</dbReference>
<accession>A0A2N0VIB3</accession>
<gene>
    <name evidence="2" type="ORF">CWD77_00160</name>
</gene>
<organism evidence="2 3">
    <name type="scientific">Rhodohalobacter barkolensis</name>
    <dbReference type="NCBI Taxonomy" id="2053187"/>
    <lineage>
        <taxon>Bacteria</taxon>
        <taxon>Pseudomonadati</taxon>
        <taxon>Balneolota</taxon>
        <taxon>Balneolia</taxon>
        <taxon>Balneolales</taxon>
        <taxon>Balneolaceae</taxon>
        <taxon>Rhodohalobacter</taxon>
    </lineage>
</organism>
<dbReference type="InterPro" id="IPR001054">
    <property type="entry name" value="A/G_cyclase"/>
</dbReference>
<dbReference type="CDD" id="cd07302">
    <property type="entry name" value="CHD"/>
    <property type="match status" value="1"/>
</dbReference>
<dbReference type="SMART" id="SM00044">
    <property type="entry name" value="CYCc"/>
    <property type="match status" value="1"/>
</dbReference>
<dbReference type="InterPro" id="IPR029787">
    <property type="entry name" value="Nucleotide_cyclase"/>
</dbReference>
<proteinExistence type="predicted"/>
<dbReference type="PROSITE" id="PS50125">
    <property type="entry name" value="GUANYLATE_CYCLASE_2"/>
    <property type="match status" value="1"/>
</dbReference>
<keyword evidence="3" id="KW-1185">Reference proteome</keyword>
<feature type="domain" description="Guanylate cyclase" evidence="1">
    <location>
        <begin position="432"/>
        <end position="548"/>
    </location>
</feature>
<dbReference type="Pfam" id="PF00211">
    <property type="entry name" value="Guanylate_cyc"/>
    <property type="match status" value="1"/>
</dbReference>
<dbReference type="InterPro" id="IPR045983">
    <property type="entry name" value="GUC-dom-containing_N"/>
</dbReference>
<dbReference type="EMBL" id="PISP01000001">
    <property type="protein sequence ID" value="PKD43931.1"/>
    <property type="molecule type" value="Genomic_DNA"/>
</dbReference>
<dbReference type="SUPFAM" id="SSF55073">
    <property type="entry name" value="Nucleotide cyclase"/>
    <property type="match status" value="1"/>
</dbReference>
<evidence type="ECO:0000313" key="2">
    <source>
        <dbReference type="EMBL" id="PKD43931.1"/>
    </source>
</evidence>
<dbReference type="GO" id="GO:0035556">
    <property type="term" value="P:intracellular signal transduction"/>
    <property type="evidence" value="ECO:0007669"/>
    <property type="project" value="InterPro"/>
</dbReference>
<dbReference type="PANTHER" id="PTHR43081:SF19">
    <property type="entry name" value="PH-SENSITIVE ADENYLATE CYCLASE RV1264"/>
    <property type="match status" value="1"/>
</dbReference>
<dbReference type="PANTHER" id="PTHR43081">
    <property type="entry name" value="ADENYLATE CYCLASE, TERMINAL-DIFFERENTIATION SPECIFIC-RELATED"/>
    <property type="match status" value="1"/>
</dbReference>
<dbReference type="SUPFAM" id="SSF55961">
    <property type="entry name" value="Bet v1-like"/>
    <property type="match status" value="1"/>
</dbReference>
<dbReference type="GO" id="GO:0006171">
    <property type="term" value="P:cAMP biosynthetic process"/>
    <property type="evidence" value="ECO:0007669"/>
    <property type="project" value="TreeGrafter"/>
</dbReference>